<dbReference type="SUPFAM" id="SSF52833">
    <property type="entry name" value="Thioredoxin-like"/>
    <property type="match status" value="1"/>
</dbReference>
<dbReference type="GO" id="GO:0005737">
    <property type="term" value="C:cytoplasm"/>
    <property type="evidence" value="ECO:0007669"/>
    <property type="project" value="TreeGrafter"/>
</dbReference>
<dbReference type="InterPro" id="IPR017937">
    <property type="entry name" value="Thioredoxin_CS"/>
</dbReference>
<evidence type="ECO:0000256" key="5">
    <source>
        <dbReference type="ARBA" id="ARBA00023157"/>
    </source>
</evidence>
<evidence type="ECO:0000256" key="3">
    <source>
        <dbReference type="ARBA" id="ARBA00022448"/>
    </source>
</evidence>
<dbReference type="PIRSF" id="PIRSF000077">
    <property type="entry name" value="Thioredoxin"/>
    <property type="match status" value="1"/>
</dbReference>
<dbReference type="Proteomes" id="UP000184612">
    <property type="component" value="Unassembled WGS sequence"/>
</dbReference>
<dbReference type="AlphaFoldDB" id="A0A1M7Y5F2"/>
<dbReference type="PANTHER" id="PTHR45663">
    <property type="entry name" value="GEO12009P1"/>
    <property type="match status" value="1"/>
</dbReference>
<feature type="disulfide bond" description="Redox-active" evidence="8">
    <location>
        <begin position="30"/>
        <end position="33"/>
    </location>
</feature>
<evidence type="ECO:0000256" key="6">
    <source>
        <dbReference type="ARBA" id="ARBA00023284"/>
    </source>
</evidence>
<dbReference type="CDD" id="cd02947">
    <property type="entry name" value="TRX_family"/>
    <property type="match status" value="1"/>
</dbReference>
<evidence type="ECO:0000259" key="9">
    <source>
        <dbReference type="PROSITE" id="PS51352"/>
    </source>
</evidence>
<dbReference type="InterPro" id="IPR013766">
    <property type="entry name" value="Thioredoxin_domain"/>
</dbReference>
<dbReference type="PROSITE" id="PS00194">
    <property type="entry name" value="THIOREDOXIN_1"/>
    <property type="match status" value="1"/>
</dbReference>
<dbReference type="OrthoDB" id="9790390at2"/>
<gene>
    <name evidence="10" type="ORF">SAMN02745217_01638</name>
</gene>
<keyword evidence="11" id="KW-1185">Reference proteome</keyword>
<sequence length="108" mass="12679">MVSQVTYENYRDIFSKKEKTHVIEFYRKTCGHCKMLEQELEALSGETDAGIEFGRVDIEEQPFLWQQFDIMSVPTVMFFRNGEMKEKLIGYCPKSIIAENIKKISNQN</sequence>
<dbReference type="EMBL" id="FRFD01000004">
    <property type="protein sequence ID" value="SHO47723.1"/>
    <property type="molecule type" value="Genomic_DNA"/>
</dbReference>
<dbReference type="STRING" id="1121345.SAMN02745217_01638"/>
<dbReference type="Pfam" id="PF00085">
    <property type="entry name" value="Thioredoxin"/>
    <property type="match status" value="1"/>
</dbReference>
<dbReference type="PROSITE" id="PS51352">
    <property type="entry name" value="THIOREDOXIN_2"/>
    <property type="match status" value="1"/>
</dbReference>
<comment type="similarity">
    <text evidence="1 7">Belongs to the thioredoxin family.</text>
</comment>
<dbReference type="InterPro" id="IPR036249">
    <property type="entry name" value="Thioredoxin-like_sf"/>
</dbReference>
<keyword evidence="5 8" id="KW-1015">Disulfide bond</keyword>
<reference evidence="10 11" key="1">
    <citation type="submission" date="2016-12" db="EMBL/GenBank/DDBJ databases">
        <authorList>
            <person name="Song W.-J."/>
            <person name="Kurnit D.M."/>
        </authorList>
    </citation>
    <scope>NUCLEOTIDE SEQUENCE [LARGE SCALE GENOMIC DNA]</scope>
    <source>
        <strain evidence="10 11">DSM 12503</strain>
    </source>
</reference>
<accession>A0A1M7Y5F2</accession>
<feature type="domain" description="Thioredoxin" evidence="9">
    <location>
        <begin position="1"/>
        <end position="106"/>
    </location>
</feature>
<evidence type="ECO:0000256" key="2">
    <source>
        <dbReference type="ARBA" id="ARBA00020570"/>
    </source>
</evidence>
<evidence type="ECO:0000313" key="11">
    <source>
        <dbReference type="Proteomes" id="UP000184612"/>
    </source>
</evidence>
<dbReference type="GO" id="GO:0015035">
    <property type="term" value="F:protein-disulfide reductase activity"/>
    <property type="evidence" value="ECO:0007669"/>
    <property type="project" value="InterPro"/>
</dbReference>
<protein>
    <recommendedName>
        <fullName evidence="2 7">Thioredoxin</fullName>
    </recommendedName>
</protein>
<dbReference type="RefSeq" id="WP_073588335.1">
    <property type="nucleotide sequence ID" value="NZ_FRFD01000004.1"/>
</dbReference>
<name>A0A1M7Y5F2_9FIRM</name>
<evidence type="ECO:0000256" key="4">
    <source>
        <dbReference type="ARBA" id="ARBA00022982"/>
    </source>
</evidence>
<keyword evidence="6 8" id="KW-0676">Redox-active center</keyword>
<evidence type="ECO:0000256" key="1">
    <source>
        <dbReference type="ARBA" id="ARBA00008987"/>
    </source>
</evidence>
<evidence type="ECO:0000313" key="10">
    <source>
        <dbReference type="EMBL" id="SHO47723.1"/>
    </source>
</evidence>
<dbReference type="InterPro" id="IPR005746">
    <property type="entry name" value="Thioredoxin"/>
</dbReference>
<dbReference type="Gene3D" id="3.40.30.10">
    <property type="entry name" value="Glutaredoxin"/>
    <property type="match status" value="1"/>
</dbReference>
<keyword evidence="3" id="KW-0813">Transport</keyword>
<evidence type="ECO:0000256" key="7">
    <source>
        <dbReference type="PIRNR" id="PIRNR000077"/>
    </source>
</evidence>
<proteinExistence type="inferred from homology"/>
<evidence type="ECO:0000256" key="8">
    <source>
        <dbReference type="PIRSR" id="PIRSR000077-4"/>
    </source>
</evidence>
<dbReference type="PANTHER" id="PTHR45663:SF11">
    <property type="entry name" value="GEO12009P1"/>
    <property type="match status" value="1"/>
</dbReference>
<organism evidence="10 11">
    <name type="scientific">Anaerocolumna xylanovorans DSM 12503</name>
    <dbReference type="NCBI Taxonomy" id="1121345"/>
    <lineage>
        <taxon>Bacteria</taxon>
        <taxon>Bacillati</taxon>
        <taxon>Bacillota</taxon>
        <taxon>Clostridia</taxon>
        <taxon>Lachnospirales</taxon>
        <taxon>Lachnospiraceae</taxon>
        <taxon>Anaerocolumna</taxon>
    </lineage>
</organism>
<keyword evidence="4" id="KW-0249">Electron transport</keyword>